<dbReference type="Proteomes" id="UP000298663">
    <property type="component" value="Unassembled WGS sequence"/>
</dbReference>
<dbReference type="AlphaFoldDB" id="A0A4U5MG50"/>
<sequence>MNTKFRSVHSSTVLRFQNFRNTRYRSTFTPAIVPRIPMLSNSCHSLITSENLFLLFCPTASSSKAAFYKLKSSVL</sequence>
<proteinExistence type="predicted"/>
<reference evidence="1 2" key="1">
    <citation type="journal article" date="2015" name="Genome Biol.">
        <title>Comparative genomics of Steinernema reveals deeply conserved gene regulatory networks.</title>
        <authorList>
            <person name="Dillman A.R."/>
            <person name="Macchietto M."/>
            <person name="Porter C.F."/>
            <person name="Rogers A."/>
            <person name="Williams B."/>
            <person name="Antoshechkin I."/>
            <person name="Lee M.M."/>
            <person name="Goodwin Z."/>
            <person name="Lu X."/>
            <person name="Lewis E.E."/>
            <person name="Goodrich-Blair H."/>
            <person name="Stock S.P."/>
            <person name="Adams B.J."/>
            <person name="Sternberg P.W."/>
            <person name="Mortazavi A."/>
        </authorList>
    </citation>
    <scope>NUCLEOTIDE SEQUENCE [LARGE SCALE GENOMIC DNA]</scope>
    <source>
        <strain evidence="1 2">ALL</strain>
    </source>
</reference>
<dbReference type="EMBL" id="AZBU02000008">
    <property type="protein sequence ID" value="TKR68217.1"/>
    <property type="molecule type" value="Genomic_DNA"/>
</dbReference>
<evidence type="ECO:0000313" key="1">
    <source>
        <dbReference type="EMBL" id="TKR68217.1"/>
    </source>
</evidence>
<keyword evidence="2" id="KW-1185">Reference proteome</keyword>
<evidence type="ECO:0000313" key="2">
    <source>
        <dbReference type="Proteomes" id="UP000298663"/>
    </source>
</evidence>
<gene>
    <name evidence="1" type="ORF">L596_024228</name>
</gene>
<comment type="caution">
    <text evidence="1">The sequence shown here is derived from an EMBL/GenBank/DDBJ whole genome shotgun (WGS) entry which is preliminary data.</text>
</comment>
<protein>
    <submittedName>
        <fullName evidence="1">Uncharacterized protein</fullName>
    </submittedName>
</protein>
<reference evidence="1 2" key="2">
    <citation type="journal article" date="2019" name="G3 (Bethesda)">
        <title>Hybrid Assembly of the Genome of the Entomopathogenic Nematode Steinernema carpocapsae Identifies the X-Chromosome.</title>
        <authorList>
            <person name="Serra L."/>
            <person name="Macchietto M."/>
            <person name="Macias-Munoz A."/>
            <person name="McGill C.J."/>
            <person name="Rodriguez I.M."/>
            <person name="Rodriguez B."/>
            <person name="Murad R."/>
            <person name="Mortazavi A."/>
        </authorList>
    </citation>
    <scope>NUCLEOTIDE SEQUENCE [LARGE SCALE GENOMIC DNA]</scope>
    <source>
        <strain evidence="1 2">ALL</strain>
    </source>
</reference>
<organism evidence="1 2">
    <name type="scientific">Steinernema carpocapsae</name>
    <name type="common">Entomopathogenic nematode</name>
    <dbReference type="NCBI Taxonomy" id="34508"/>
    <lineage>
        <taxon>Eukaryota</taxon>
        <taxon>Metazoa</taxon>
        <taxon>Ecdysozoa</taxon>
        <taxon>Nematoda</taxon>
        <taxon>Chromadorea</taxon>
        <taxon>Rhabditida</taxon>
        <taxon>Tylenchina</taxon>
        <taxon>Panagrolaimomorpha</taxon>
        <taxon>Strongyloidoidea</taxon>
        <taxon>Steinernematidae</taxon>
        <taxon>Steinernema</taxon>
    </lineage>
</organism>
<accession>A0A4U5MG50</accession>
<name>A0A4U5MG50_STECR</name>